<dbReference type="PANTHER" id="PTHR35910">
    <property type="entry name" value="2EXR DOMAIN-CONTAINING PROTEIN"/>
    <property type="match status" value="1"/>
</dbReference>
<evidence type="ECO:0000313" key="2">
    <source>
        <dbReference type="EMBL" id="KUJ23803.1"/>
    </source>
</evidence>
<dbReference type="GeneID" id="28831730"/>
<gene>
    <name evidence="2" type="ORF">LY89DRAFT_776044</name>
</gene>
<dbReference type="Pfam" id="PF20150">
    <property type="entry name" value="2EXR"/>
    <property type="match status" value="1"/>
</dbReference>
<evidence type="ECO:0000313" key="3">
    <source>
        <dbReference type="Proteomes" id="UP000070700"/>
    </source>
</evidence>
<organism evidence="2 3">
    <name type="scientific">Mollisia scopiformis</name>
    <name type="common">Conifer needle endophyte fungus</name>
    <name type="synonym">Phialocephala scopiformis</name>
    <dbReference type="NCBI Taxonomy" id="149040"/>
    <lineage>
        <taxon>Eukaryota</taxon>
        <taxon>Fungi</taxon>
        <taxon>Dikarya</taxon>
        <taxon>Ascomycota</taxon>
        <taxon>Pezizomycotina</taxon>
        <taxon>Leotiomycetes</taxon>
        <taxon>Helotiales</taxon>
        <taxon>Mollisiaceae</taxon>
        <taxon>Mollisia</taxon>
    </lineage>
</organism>
<dbReference type="InterPro" id="IPR045518">
    <property type="entry name" value="2EXR"/>
</dbReference>
<accession>A0A194XUB7</accession>
<dbReference type="PANTHER" id="PTHR35910:SF6">
    <property type="entry name" value="2EXR DOMAIN-CONTAINING PROTEIN"/>
    <property type="match status" value="1"/>
</dbReference>
<sequence length="371" mass="42108">MVTNEDEVNSVEASTSTFNEQSMSVEVFMRKAHQLADLARKAQVLAESLTAAMPEALHTGETYSQTSLSSALKSVQSAVPAVNAILRQSHKYCQFDRFTLFPKLPPELRLKIWKEAMPDSRVVPLWPKNDLRTDLSELAKGGESQVPKMLVHCPPPVILQVCRESRIEALKTFSWRPDTTSFISYHRADPAKDILYFVVAPDFREFGDFVHLFTPGALGKIKHLAFDSHFGLKHKLPEVVIKFFPNLETITIVMKCPDHSRPDHPFPEEIPEPRSLPTDVSLFCWDGPESITEFGKSAKMESYYSNNGGYPQIGSMRKAYKQHIIMKEKEGVYFDPPILKFCPVISGYECEQCTKADELYGSHYDYDSEDF</sequence>
<proteinExistence type="predicted"/>
<keyword evidence="3" id="KW-1185">Reference proteome</keyword>
<feature type="domain" description="2EXR" evidence="1">
    <location>
        <begin position="98"/>
        <end position="195"/>
    </location>
</feature>
<dbReference type="KEGG" id="psco:LY89DRAFT_776044"/>
<reference evidence="2 3" key="1">
    <citation type="submission" date="2015-10" db="EMBL/GenBank/DDBJ databases">
        <title>Full genome of DAOMC 229536 Phialocephala scopiformis, a fungal endophyte of spruce producing the potent anti-insectan compound rugulosin.</title>
        <authorList>
            <consortium name="DOE Joint Genome Institute"/>
            <person name="Walker A.K."/>
            <person name="Frasz S.L."/>
            <person name="Seifert K.A."/>
            <person name="Miller J.D."/>
            <person name="Mondo S.J."/>
            <person name="Labutti K."/>
            <person name="Lipzen A."/>
            <person name="Dockter R."/>
            <person name="Kennedy M."/>
            <person name="Grigoriev I.V."/>
            <person name="Spatafora J.W."/>
        </authorList>
    </citation>
    <scope>NUCLEOTIDE SEQUENCE [LARGE SCALE GENOMIC DNA]</scope>
    <source>
        <strain evidence="2 3">CBS 120377</strain>
    </source>
</reference>
<dbReference type="Proteomes" id="UP000070700">
    <property type="component" value="Unassembled WGS sequence"/>
</dbReference>
<protein>
    <recommendedName>
        <fullName evidence="1">2EXR domain-containing protein</fullName>
    </recommendedName>
</protein>
<dbReference type="EMBL" id="KQ947404">
    <property type="protein sequence ID" value="KUJ23803.1"/>
    <property type="molecule type" value="Genomic_DNA"/>
</dbReference>
<dbReference type="OrthoDB" id="3513892at2759"/>
<dbReference type="RefSeq" id="XP_018078158.1">
    <property type="nucleotide sequence ID" value="XM_018222004.1"/>
</dbReference>
<dbReference type="AlphaFoldDB" id="A0A194XUB7"/>
<name>A0A194XUB7_MOLSC</name>
<dbReference type="InParanoid" id="A0A194XUB7"/>
<evidence type="ECO:0000259" key="1">
    <source>
        <dbReference type="Pfam" id="PF20150"/>
    </source>
</evidence>